<feature type="region of interest" description="Disordered" evidence="2">
    <location>
        <begin position="17"/>
        <end position="58"/>
    </location>
</feature>
<feature type="compositionally biased region" description="Polar residues" evidence="2">
    <location>
        <begin position="37"/>
        <end position="46"/>
    </location>
</feature>
<evidence type="ECO:0000313" key="3">
    <source>
        <dbReference type="EMBL" id="KAF0697888.1"/>
    </source>
</evidence>
<keyword evidence="1" id="KW-0175">Coiled coil</keyword>
<organism evidence="4 5">
    <name type="scientific">Aphanomyces stellatus</name>
    <dbReference type="NCBI Taxonomy" id="120398"/>
    <lineage>
        <taxon>Eukaryota</taxon>
        <taxon>Sar</taxon>
        <taxon>Stramenopiles</taxon>
        <taxon>Oomycota</taxon>
        <taxon>Saprolegniomycetes</taxon>
        <taxon>Saprolegniales</taxon>
        <taxon>Verrucalvaceae</taxon>
        <taxon>Aphanomyces</taxon>
    </lineage>
</organism>
<keyword evidence="5" id="KW-1185">Reference proteome</keyword>
<dbReference type="AlphaFoldDB" id="A0A485KT29"/>
<protein>
    <submittedName>
        <fullName evidence="4">Aste57867_11471 protein</fullName>
    </submittedName>
</protein>
<dbReference type="Proteomes" id="UP000332933">
    <property type="component" value="Unassembled WGS sequence"/>
</dbReference>
<evidence type="ECO:0000313" key="4">
    <source>
        <dbReference type="EMBL" id="VFT88332.1"/>
    </source>
</evidence>
<sequence length="390" mass="45159">MSFQWQVDDDIVERLLFGDDDSYDGDDVASPDEVSSEDSTPVQASTEMGPPKRKRTTQKQEITYLKAKQRELHDQLDELKQKMTLQAPASVWQVRAKDQKQAAQRATQENMALRSTIQDQLKAVRALERLLKKRPRIEMTPDATSEAWREWRLDTDPARRLHSMQAITDHVYEKLETEFIQHGVYDLEDGQSGLTVRTQQNVLWFDYMQCLTWDIPYTMAQTLMWSMSLMNPETDWSTTMKQSGEVLENWDELLKMVYVSARCNAIVRDQSFRTEGRWLFRLFVEADRTVFVSRSIIEDALHPHGHDEWRDNLFGWVVLTKCPSNPNKTLVRYLHETTAPMPPPTTQAEESIQGLAQGELTECILALMRGHMQDIQRAMATRAFDDVAAN</sequence>
<name>A0A485KT29_9STRA</name>
<accession>A0A485KT29</accession>
<feature type="coiled-coil region" evidence="1">
    <location>
        <begin position="62"/>
        <end position="116"/>
    </location>
</feature>
<gene>
    <name evidence="4" type="primary">Aste57867_11471</name>
    <name evidence="3" type="ORF">As57867_011428</name>
    <name evidence="4" type="ORF">ASTE57867_11471</name>
</gene>
<evidence type="ECO:0000256" key="1">
    <source>
        <dbReference type="SAM" id="Coils"/>
    </source>
</evidence>
<evidence type="ECO:0000313" key="5">
    <source>
        <dbReference type="Proteomes" id="UP000332933"/>
    </source>
</evidence>
<evidence type="ECO:0000256" key="2">
    <source>
        <dbReference type="SAM" id="MobiDB-lite"/>
    </source>
</evidence>
<feature type="compositionally biased region" description="Acidic residues" evidence="2">
    <location>
        <begin position="18"/>
        <end position="36"/>
    </location>
</feature>
<dbReference type="EMBL" id="VJMH01005283">
    <property type="protein sequence ID" value="KAF0697888.1"/>
    <property type="molecule type" value="Genomic_DNA"/>
</dbReference>
<reference evidence="3" key="2">
    <citation type="submission" date="2019-06" db="EMBL/GenBank/DDBJ databases">
        <title>Genomics analysis of Aphanomyces spp. identifies a new class of oomycete effector associated with host adaptation.</title>
        <authorList>
            <person name="Gaulin E."/>
        </authorList>
    </citation>
    <scope>NUCLEOTIDE SEQUENCE</scope>
    <source>
        <strain evidence="3">CBS 578.67</strain>
    </source>
</reference>
<dbReference type="OrthoDB" id="75145at2759"/>
<reference evidence="4 5" key="1">
    <citation type="submission" date="2019-03" db="EMBL/GenBank/DDBJ databases">
        <authorList>
            <person name="Gaulin E."/>
            <person name="Dumas B."/>
        </authorList>
    </citation>
    <scope>NUCLEOTIDE SEQUENCE [LARGE SCALE GENOMIC DNA]</scope>
    <source>
        <strain evidence="4">CBS 568.67</strain>
    </source>
</reference>
<proteinExistence type="predicted"/>
<dbReference type="EMBL" id="CAADRA010005304">
    <property type="protein sequence ID" value="VFT88332.1"/>
    <property type="molecule type" value="Genomic_DNA"/>
</dbReference>